<dbReference type="RefSeq" id="WP_116762942.1">
    <property type="nucleotide sequence ID" value="NZ_QCZH01000008.1"/>
</dbReference>
<keyword evidence="2" id="KW-0804">Transcription</keyword>
<dbReference type="SUPFAM" id="SSF46689">
    <property type="entry name" value="Homeodomain-like"/>
    <property type="match status" value="1"/>
</dbReference>
<comment type="caution">
    <text evidence="4">The sequence shown here is derived from an EMBL/GenBank/DDBJ whole genome shotgun (WGS) entry which is preliminary data.</text>
</comment>
<feature type="domain" description="HTH araC/xylS-type" evidence="3">
    <location>
        <begin position="219"/>
        <end position="304"/>
    </location>
</feature>
<dbReference type="GO" id="GO:0043565">
    <property type="term" value="F:sequence-specific DNA binding"/>
    <property type="evidence" value="ECO:0007669"/>
    <property type="project" value="InterPro"/>
</dbReference>
<dbReference type="Pfam" id="PF12833">
    <property type="entry name" value="HTH_18"/>
    <property type="match status" value="1"/>
</dbReference>
<dbReference type="Pfam" id="PF01965">
    <property type="entry name" value="DJ-1_PfpI"/>
    <property type="match status" value="1"/>
</dbReference>
<evidence type="ECO:0000256" key="2">
    <source>
        <dbReference type="ARBA" id="ARBA00023163"/>
    </source>
</evidence>
<dbReference type="InterPro" id="IPR029062">
    <property type="entry name" value="Class_I_gatase-like"/>
</dbReference>
<dbReference type="InterPro" id="IPR018060">
    <property type="entry name" value="HTH_AraC"/>
</dbReference>
<keyword evidence="1" id="KW-0805">Transcription regulation</keyword>
<dbReference type="PROSITE" id="PS01124">
    <property type="entry name" value="HTH_ARAC_FAMILY_2"/>
    <property type="match status" value="1"/>
</dbReference>
<dbReference type="EMBL" id="QCZH01000008">
    <property type="protein sequence ID" value="PWA09185.1"/>
    <property type="molecule type" value="Genomic_DNA"/>
</dbReference>
<name>A0A2U1JW24_9FLAO</name>
<dbReference type="PANTHER" id="PTHR43130:SF3">
    <property type="entry name" value="HTH-TYPE TRANSCRIPTIONAL REGULATOR RV1931C"/>
    <property type="match status" value="1"/>
</dbReference>
<dbReference type="GO" id="GO:0003700">
    <property type="term" value="F:DNA-binding transcription factor activity"/>
    <property type="evidence" value="ECO:0007669"/>
    <property type="project" value="InterPro"/>
</dbReference>
<evidence type="ECO:0000256" key="1">
    <source>
        <dbReference type="ARBA" id="ARBA00023015"/>
    </source>
</evidence>
<evidence type="ECO:0000259" key="3">
    <source>
        <dbReference type="PROSITE" id="PS01124"/>
    </source>
</evidence>
<evidence type="ECO:0000313" key="4">
    <source>
        <dbReference type="EMBL" id="PWA09185.1"/>
    </source>
</evidence>
<gene>
    <name evidence="4" type="ORF">DB891_09610</name>
</gene>
<keyword evidence="5" id="KW-1185">Reference proteome</keyword>
<proteinExistence type="predicted"/>
<dbReference type="SMART" id="SM00342">
    <property type="entry name" value="HTH_ARAC"/>
    <property type="match status" value="1"/>
</dbReference>
<dbReference type="Gene3D" id="3.40.50.880">
    <property type="match status" value="1"/>
</dbReference>
<dbReference type="InterPro" id="IPR009057">
    <property type="entry name" value="Homeodomain-like_sf"/>
</dbReference>
<dbReference type="Gene3D" id="1.10.10.60">
    <property type="entry name" value="Homeodomain-like"/>
    <property type="match status" value="1"/>
</dbReference>
<organism evidence="4 5">
    <name type="scientific">Flavobacterium laiguense</name>
    <dbReference type="NCBI Taxonomy" id="2169409"/>
    <lineage>
        <taxon>Bacteria</taxon>
        <taxon>Pseudomonadati</taxon>
        <taxon>Bacteroidota</taxon>
        <taxon>Flavobacteriia</taxon>
        <taxon>Flavobacteriales</taxon>
        <taxon>Flavobacteriaceae</taxon>
        <taxon>Flavobacterium</taxon>
    </lineage>
</organism>
<dbReference type="SUPFAM" id="SSF52317">
    <property type="entry name" value="Class I glutamine amidotransferase-like"/>
    <property type="match status" value="1"/>
</dbReference>
<dbReference type="InterPro" id="IPR002818">
    <property type="entry name" value="DJ-1/PfpI"/>
</dbReference>
<reference evidence="4 5" key="1">
    <citation type="submission" date="2018-04" db="EMBL/GenBank/DDBJ databases">
        <title>Flavobacterium sp. nov., isolated from glacier ice.</title>
        <authorList>
            <person name="Liu Q."/>
            <person name="Xin Y.-H."/>
        </authorList>
    </citation>
    <scope>NUCLEOTIDE SEQUENCE [LARGE SCALE GENOMIC DNA]</scope>
    <source>
        <strain evidence="4 5">LB2P30</strain>
    </source>
</reference>
<dbReference type="OrthoDB" id="9803764at2"/>
<dbReference type="AlphaFoldDB" id="A0A2U1JW24"/>
<sequence>MNQKFVFLVLPQIHLMDLAGPDQAILEAIGFGADFEIEYCNLENNVVTTAGLPIANLKHFSEVQFKKGDFLIIPGSNANYLISDEFKKHTDLLNWIINSYNSGIKIVSICAGAFVLAECGLLNNISCTTHFKLTNKLQELYPLAKVLDNILFTQQDGIYTSAGIASGIDVTLHIIEELKGSHFAHLVARELVVYNRRGGNQKQESELLGFRNHIHSGIHKVQDWIIENINQKANLGELAEIACMSERNFTRIFKKETAITVNDYITIIRKEKIKEFLKNPDLTRLEIATHVGLQSERQLSRLIN</sequence>
<evidence type="ECO:0000313" key="5">
    <source>
        <dbReference type="Proteomes" id="UP000245618"/>
    </source>
</evidence>
<protein>
    <submittedName>
        <fullName evidence="4">AraC family transcriptional regulator</fullName>
    </submittedName>
</protein>
<dbReference type="InterPro" id="IPR052158">
    <property type="entry name" value="INH-QAR"/>
</dbReference>
<dbReference type="PANTHER" id="PTHR43130">
    <property type="entry name" value="ARAC-FAMILY TRANSCRIPTIONAL REGULATOR"/>
    <property type="match status" value="1"/>
</dbReference>
<dbReference type="Proteomes" id="UP000245618">
    <property type="component" value="Unassembled WGS sequence"/>
</dbReference>
<accession>A0A2U1JW24</accession>